<dbReference type="SUPFAM" id="SSF53474">
    <property type="entry name" value="alpha/beta-Hydrolases"/>
    <property type="match status" value="1"/>
</dbReference>
<dbReference type="GO" id="GO:0016747">
    <property type="term" value="F:acyltransferase activity, transferring groups other than amino-acyl groups"/>
    <property type="evidence" value="ECO:0007669"/>
    <property type="project" value="TreeGrafter"/>
</dbReference>
<sequence length="270" mass="29988">MALPLLFLLPLLLFSSPALSAVTVTHLPGFNGPLPFHLETGYISVDEVNGVELFYYFIESERNPKEDPLILWHNGGPGCSAFSGLAFEIGPLKFVSKKYDGSIPSLVYNRYAWTKVANVIFLDSPVGTGFSFSRNPEGYVVDDTITSKQAYEFLRKWLVEHPRFISSHLYLAGDSFGGKIVPIVASIVAKGIEDGHRPLVNLKGYLVGNPRTGEFVDFNSRVAFAHAMGIISDELYEIHEEILSQFDICYSKGCWSHGTRVPTEELPDHV</sequence>
<dbReference type="InterPro" id="IPR001563">
    <property type="entry name" value="Peptidase_S10"/>
</dbReference>
<dbReference type="Pfam" id="PF00450">
    <property type="entry name" value="Peptidase_S10"/>
    <property type="match status" value="1"/>
</dbReference>
<dbReference type="Proteomes" id="UP000243459">
    <property type="component" value="Chromosome 9"/>
</dbReference>
<feature type="chain" id="PRO_5024378412" evidence="2">
    <location>
        <begin position="21"/>
        <end position="270"/>
    </location>
</feature>
<proteinExistence type="inferred from homology"/>
<feature type="signal peptide" evidence="2">
    <location>
        <begin position="1"/>
        <end position="20"/>
    </location>
</feature>
<dbReference type="AlphaFoldDB" id="A0A5P1E843"/>
<dbReference type="InterPro" id="IPR029058">
    <property type="entry name" value="AB_hydrolase_fold"/>
</dbReference>
<keyword evidence="4" id="KW-1185">Reference proteome</keyword>
<evidence type="ECO:0000256" key="1">
    <source>
        <dbReference type="ARBA" id="ARBA00009431"/>
    </source>
</evidence>
<dbReference type="OMA" id="MMNLCTE"/>
<accession>A0A5P1E843</accession>
<dbReference type="FunFam" id="3.40.50.1820:FF:000072">
    <property type="entry name" value="Serine carboxypeptidase-like 19"/>
    <property type="match status" value="1"/>
</dbReference>
<dbReference type="GO" id="GO:0019748">
    <property type="term" value="P:secondary metabolic process"/>
    <property type="evidence" value="ECO:0007669"/>
    <property type="project" value="TreeGrafter"/>
</dbReference>
<evidence type="ECO:0000256" key="2">
    <source>
        <dbReference type="SAM" id="SignalP"/>
    </source>
</evidence>
<reference evidence="4" key="1">
    <citation type="journal article" date="2017" name="Nat. Commun.">
        <title>The asparagus genome sheds light on the origin and evolution of a young Y chromosome.</title>
        <authorList>
            <person name="Harkess A."/>
            <person name="Zhou J."/>
            <person name="Xu C."/>
            <person name="Bowers J.E."/>
            <person name="Van der Hulst R."/>
            <person name="Ayyampalayam S."/>
            <person name="Mercati F."/>
            <person name="Riccardi P."/>
            <person name="McKain M.R."/>
            <person name="Kakrana A."/>
            <person name="Tang H."/>
            <person name="Ray J."/>
            <person name="Groenendijk J."/>
            <person name="Arikit S."/>
            <person name="Mathioni S.M."/>
            <person name="Nakano M."/>
            <person name="Shan H."/>
            <person name="Telgmann-Rauber A."/>
            <person name="Kanno A."/>
            <person name="Yue Z."/>
            <person name="Chen H."/>
            <person name="Li W."/>
            <person name="Chen Y."/>
            <person name="Xu X."/>
            <person name="Zhang Y."/>
            <person name="Luo S."/>
            <person name="Chen H."/>
            <person name="Gao J."/>
            <person name="Mao Z."/>
            <person name="Pires J.C."/>
            <person name="Luo M."/>
            <person name="Kudrna D."/>
            <person name="Wing R.A."/>
            <person name="Meyers B.C."/>
            <person name="Yi K."/>
            <person name="Kong H."/>
            <person name="Lavrijsen P."/>
            <person name="Sunseri F."/>
            <person name="Falavigna A."/>
            <person name="Ye Y."/>
            <person name="Leebens-Mack J.H."/>
            <person name="Chen G."/>
        </authorList>
    </citation>
    <scope>NUCLEOTIDE SEQUENCE [LARGE SCALE GENOMIC DNA]</scope>
    <source>
        <strain evidence="4">cv. DH0086</strain>
    </source>
</reference>
<name>A0A5P1E843_ASPOF</name>
<dbReference type="PRINTS" id="PR00724">
    <property type="entry name" value="CRBOXYPTASEC"/>
</dbReference>
<dbReference type="GO" id="GO:0004185">
    <property type="term" value="F:serine-type carboxypeptidase activity"/>
    <property type="evidence" value="ECO:0007669"/>
    <property type="project" value="InterPro"/>
</dbReference>
<evidence type="ECO:0000313" key="3">
    <source>
        <dbReference type="EMBL" id="ONK58738.1"/>
    </source>
</evidence>
<dbReference type="Gene3D" id="3.40.50.1820">
    <property type="entry name" value="alpha/beta hydrolase"/>
    <property type="match status" value="1"/>
</dbReference>
<gene>
    <name evidence="3" type="ORF">A4U43_C09F16150</name>
</gene>
<evidence type="ECO:0000313" key="4">
    <source>
        <dbReference type="Proteomes" id="UP000243459"/>
    </source>
</evidence>
<organism evidence="3 4">
    <name type="scientific">Asparagus officinalis</name>
    <name type="common">Garden asparagus</name>
    <dbReference type="NCBI Taxonomy" id="4686"/>
    <lineage>
        <taxon>Eukaryota</taxon>
        <taxon>Viridiplantae</taxon>
        <taxon>Streptophyta</taxon>
        <taxon>Embryophyta</taxon>
        <taxon>Tracheophyta</taxon>
        <taxon>Spermatophyta</taxon>
        <taxon>Magnoliopsida</taxon>
        <taxon>Liliopsida</taxon>
        <taxon>Asparagales</taxon>
        <taxon>Asparagaceae</taxon>
        <taxon>Asparagoideae</taxon>
        <taxon>Asparagus</taxon>
    </lineage>
</organism>
<dbReference type="Gramene" id="ONK58738">
    <property type="protein sequence ID" value="ONK58738"/>
    <property type="gene ID" value="A4U43_C09F16150"/>
</dbReference>
<comment type="similarity">
    <text evidence="1">Belongs to the peptidase S10 family.</text>
</comment>
<keyword evidence="2" id="KW-0732">Signal</keyword>
<dbReference type="PANTHER" id="PTHR11802">
    <property type="entry name" value="SERINE PROTEASE FAMILY S10 SERINE CARBOXYPEPTIDASE"/>
    <property type="match status" value="1"/>
</dbReference>
<dbReference type="EMBL" id="CM007389">
    <property type="protein sequence ID" value="ONK58738.1"/>
    <property type="molecule type" value="Genomic_DNA"/>
</dbReference>
<protein>
    <submittedName>
        <fullName evidence="3">Uncharacterized protein</fullName>
    </submittedName>
</protein>
<dbReference type="GO" id="GO:0006508">
    <property type="term" value="P:proteolysis"/>
    <property type="evidence" value="ECO:0007669"/>
    <property type="project" value="InterPro"/>
</dbReference>
<dbReference type="PANTHER" id="PTHR11802:SF461">
    <property type="entry name" value="OS02G0687900 PROTEIN"/>
    <property type="match status" value="1"/>
</dbReference>